<dbReference type="InterPro" id="IPR007115">
    <property type="entry name" value="6-PTP_synth/QueD"/>
</dbReference>
<comment type="pathway">
    <text evidence="2">Purine metabolism; 7-cyano-7-deazaguanine biosynthesis.</text>
</comment>
<dbReference type="EC" id="4.1.2.50" evidence="4"/>
<dbReference type="Proteomes" id="UP000663929">
    <property type="component" value="Chromosome"/>
</dbReference>
<reference evidence="11" key="1">
    <citation type="submission" date="2021-03" db="EMBL/GenBank/DDBJ databases">
        <title>Acanthopleuribacteraceae sp. M133.</title>
        <authorList>
            <person name="Wang G."/>
        </authorList>
    </citation>
    <scope>NUCLEOTIDE SEQUENCE</scope>
    <source>
        <strain evidence="11">M133</strain>
    </source>
</reference>
<evidence type="ECO:0000256" key="5">
    <source>
        <dbReference type="ARBA" id="ARBA00018141"/>
    </source>
</evidence>
<dbReference type="InterPro" id="IPR038418">
    <property type="entry name" value="6-PTP_synth/QueD_sf"/>
</dbReference>
<comment type="cofactor">
    <cofactor evidence="1">
        <name>Zn(2+)</name>
        <dbReference type="ChEBI" id="CHEBI:29105"/>
    </cofactor>
</comment>
<evidence type="ECO:0000256" key="4">
    <source>
        <dbReference type="ARBA" id="ARBA00012982"/>
    </source>
</evidence>
<evidence type="ECO:0000256" key="2">
    <source>
        <dbReference type="ARBA" id="ARBA00005061"/>
    </source>
</evidence>
<dbReference type="Gene3D" id="3.30.479.10">
    <property type="entry name" value="6-pyruvoyl tetrahydropterin synthase/QueD"/>
    <property type="match status" value="1"/>
</dbReference>
<evidence type="ECO:0000256" key="6">
    <source>
        <dbReference type="ARBA" id="ARBA00022723"/>
    </source>
</evidence>
<gene>
    <name evidence="11" type="ORF">J3U87_34995</name>
</gene>
<evidence type="ECO:0000256" key="10">
    <source>
        <dbReference type="ARBA" id="ARBA00048807"/>
    </source>
</evidence>
<organism evidence="11 12">
    <name type="scientific">Sulfidibacter corallicola</name>
    <dbReference type="NCBI Taxonomy" id="2818388"/>
    <lineage>
        <taxon>Bacteria</taxon>
        <taxon>Pseudomonadati</taxon>
        <taxon>Acidobacteriota</taxon>
        <taxon>Holophagae</taxon>
        <taxon>Acanthopleuribacterales</taxon>
        <taxon>Acanthopleuribacteraceae</taxon>
        <taxon>Sulfidibacter</taxon>
    </lineage>
</organism>
<dbReference type="GO" id="GO:0046872">
    <property type="term" value="F:metal ion binding"/>
    <property type="evidence" value="ECO:0007669"/>
    <property type="project" value="UniProtKB-KW"/>
</dbReference>
<keyword evidence="6" id="KW-0479">Metal-binding</keyword>
<proteinExistence type="inferred from homology"/>
<evidence type="ECO:0000256" key="8">
    <source>
        <dbReference type="ARBA" id="ARBA00023239"/>
    </source>
</evidence>
<dbReference type="PANTHER" id="PTHR12589:SF7">
    <property type="entry name" value="6-PYRUVOYL TETRAHYDROBIOPTERIN SYNTHASE"/>
    <property type="match status" value="1"/>
</dbReference>
<keyword evidence="12" id="KW-1185">Reference proteome</keyword>
<dbReference type="SUPFAM" id="SSF55620">
    <property type="entry name" value="Tetrahydrobiopterin biosynthesis enzymes-like"/>
    <property type="match status" value="1"/>
</dbReference>
<accession>A0A8A4TPI6</accession>
<dbReference type="UniPathway" id="UPA00391"/>
<keyword evidence="7" id="KW-0862">Zinc</keyword>
<dbReference type="EMBL" id="CP071793">
    <property type="protein sequence ID" value="QTD50821.1"/>
    <property type="molecule type" value="Genomic_DNA"/>
</dbReference>
<dbReference type="AlphaFoldDB" id="A0A8A4TPI6"/>
<dbReference type="KEGG" id="scor:J3U87_34995"/>
<name>A0A8A4TPI6_SULCO</name>
<evidence type="ECO:0000256" key="9">
    <source>
        <dbReference type="ARBA" id="ARBA00031449"/>
    </source>
</evidence>
<evidence type="ECO:0000256" key="3">
    <source>
        <dbReference type="ARBA" id="ARBA00008900"/>
    </source>
</evidence>
<evidence type="ECO:0000313" key="11">
    <source>
        <dbReference type="EMBL" id="QTD50821.1"/>
    </source>
</evidence>
<dbReference type="PANTHER" id="PTHR12589">
    <property type="entry name" value="PYRUVOYL TETRAHYDROBIOPTERIN SYNTHASE"/>
    <property type="match status" value="1"/>
</dbReference>
<evidence type="ECO:0000256" key="1">
    <source>
        <dbReference type="ARBA" id="ARBA00001947"/>
    </source>
</evidence>
<dbReference type="Pfam" id="PF01242">
    <property type="entry name" value="PTPS"/>
    <property type="match status" value="1"/>
</dbReference>
<sequence>MSEFRATFAKDRQKFSAAHFTLFEDGSLERLHGHNYNVTVTFEGTAAELGLMFSFHDAKALVKELCDAWDERVLIPSVSPWIEVTERDAQLEVVVTTPKHRKFYSFPREDVVLLACDNASCEHLTRLFADAVAAQLHRLGNAVTGFEVAISESAGQTIALSRSI</sequence>
<evidence type="ECO:0000313" key="12">
    <source>
        <dbReference type="Proteomes" id="UP000663929"/>
    </source>
</evidence>
<comment type="similarity">
    <text evidence="3">Belongs to the PTPS family. QueD subfamily.</text>
</comment>
<dbReference type="RefSeq" id="WP_237380871.1">
    <property type="nucleotide sequence ID" value="NZ_CP071793.1"/>
</dbReference>
<evidence type="ECO:0000256" key="7">
    <source>
        <dbReference type="ARBA" id="ARBA00022833"/>
    </source>
</evidence>
<comment type="catalytic activity">
    <reaction evidence="10">
        <text>7,8-dihydroneopterin 3'-triphosphate + H2O = 6-carboxy-5,6,7,8-tetrahydropterin + triphosphate + acetaldehyde + 2 H(+)</text>
        <dbReference type="Rhea" id="RHEA:27966"/>
        <dbReference type="ChEBI" id="CHEBI:15343"/>
        <dbReference type="ChEBI" id="CHEBI:15377"/>
        <dbReference type="ChEBI" id="CHEBI:15378"/>
        <dbReference type="ChEBI" id="CHEBI:18036"/>
        <dbReference type="ChEBI" id="CHEBI:58462"/>
        <dbReference type="ChEBI" id="CHEBI:61032"/>
        <dbReference type="EC" id="4.1.2.50"/>
    </reaction>
</comment>
<keyword evidence="8" id="KW-0456">Lyase</keyword>
<protein>
    <recommendedName>
        <fullName evidence="5">6-carboxy-5,6,7,8-tetrahydropterin synthase</fullName>
        <ecNumber evidence="4">4.1.2.50</ecNumber>
    </recommendedName>
    <alternativeName>
        <fullName evidence="9">Queuosine biosynthesis protein QueD</fullName>
    </alternativeName>
</protein>
<dbReference type="GO" id="GO:0070497">
    <property type="term" value="F:6-carboxytetrahydropterin synthase activity"/>
    <property type="evidence" value="ECO:0007669"/>
    <property type="project" value="UniProtKB-EC"/>
</dbReference>